<dbReference type="InterPro" id="IPR027417">
    <property type="entry name" value="P-loop_NTPase"/>
</dbReference>
<evidence type="ECO:0000256" key="3">
    <source>
        <dbReference type="ARBA" id="ARBA00022475"/>
    </source>
</evidence>
<dbReference type="Gene3D" id="1.20.1560.10">
    <property type="entry name" value="ABC transporter type 1, transmembrane domain"/>
    <property type="match status" value="1"/>
</dbReference>
<reference evidence="14 15" key="1">
    <citation type="submission" date="2017-07" db="EMBL/GenBank/DDBJ databases">
        <title>Complete genome sequence of Oryzomicrobium terrae TPP412.</title>
        <authorList>
            <person name="Chiu L.-W."/>
            <person name="Lo K.-J."/>
            <person name="Tsai Y.-M."/>
            <person name="Lin S.-S."/>
            <person name="Kuo C.-H."/>
            <person name="Liu C.-T."/>
        </authorList>
    </citation>
    <scope>NUCLEOTIDE SEQUENCE [LARGE SCALE GENOMIC DNA]</scope>
    <source>
        <strain evidence="14 15">TPP412</strain>
    </source>
</reference>
<evidence type="ECO:0000313" key="15">
    <source>
        <dbReference type="Proteomes" id="UP000323671"/>
    </source>
</evidence>
<dbReference type="GO" id="GO:0015421">
    <property type="term" value="F:ABC-type oligopeptide transporter activity"/>
    <property type="evidence" value="ECO:0007669"/>
    <property type="project" value="TreeGrafter"/>
</dbReference>
<dbReference type="InterPro" id="IPR003439">
    <property type="entry name" value="ABC_transporter-like_ATP-bd"/>
</dbReference>
<evidence type="ECO:0000256" key="11">
    <source>
        <dbReference type="SAM" id="Phobius"/>
    </source>
</evidence>
<evidence type="ECO:0000256" key="2">
    <source>
        <dbReference type="ARBA" id="ARBA00022448"/>
    </source>
</evidence>
<keyword evidence="15" id="KW-1185">Reference proteome</keyword>
<feature type="transmembrane region" description="Helical" evidence="11">
    <location>
        <begin position="258"/>
        <end position="283"/>
    </location>
</feature>
<evidence type="ECO:0000256" key="9">
    <source>
        <dbReference type="ARBA" id="ARBA00023055"/>
    </source>
</evidence>
<evidence type="ECO:0000256" key="8">
    <source>
        <dbReference type="ARBA" id="ARBA00022989"/>
    </source>
</evidence>
<feature type="domain" description="ABC transporter" evidence="12">
    <location>
        <begin position="354"/>
        <end position="590"/>
    </location>
</feature>
<evidence type="ECO:0000256" key="10">
    <source>
        <dbReference type="ARBA" id="ARBA00023136"/>
    </source>
</evidence>
<dbReference type="SMART" id="SM00382">
    <property type="entry name" value="AAA"/>
    <property type="match status" value="1"/>
</dbReference>
<dbReference type="FunFam" id="3.40.50.300:FF:000140">
    <property type="entry name" value="Lipid A export ATP-binding/permease protein MsbA"/>
    <property type="match status" value="1"/>
</dbReference>
<feature type="domain" description="ABC transmembrane type-1" evidence="13">
    <location>
        <begin position="34"/>
        <end position="322"/>
    </location>
</feature>
<evidence type="ECO:0000256" key="1">
    <source>
        <dbReference type="ARBA" id="ARBA00004651"/>
    </source>
</evidence>
<dbReference type="EMBL" id="CP022579">
    <property type="protein sequence ID" value="QEL66357.1"/>
    <property type="molecule type" value="Genomic_DNA"/>
</dbReference>
<feature type="transmembrane region" description="Helical" evidence="11">
    <location>
        <begin position="140"/>
        <end position="159"/>
    </location>
</feature>
<dbReference type="InterPro" id="IPR011917">
    <property type="entry name" value="ABC_transpr_lipidA"/>
</dbReference>
<keyword evidence="3" id="KW-1003">Cell membrane</keyword>
<evidence type="ECO:0000256" key="4">
    <source>
        <dbReference type="ARBA" id="ARBA00022692"/>
    </source>
</evidence>
<dbReference type="SUPFAM" id="SSF52540">
    <property type="entry name" value="P-loop containing nucleoside triphosphate hydrolases"/>
    <property type="match status" value="1"/>
</dbReference>
<keyword evidence="6 14" id="KW-0067">ATP-binding</keyword>
<dbReference type="GO" id="GO:0005886">
    <property type="term" value="C:plasma membrane"/>
    <property type="evidence" value="ECO:0007669"/>
    <property type="project" value="UniProtKB-SubCell"/>
</dbReference>
<keyword evidence="8 11" id="KW-1133">Transmembrane helix</keyword>
<keyword evidence="10 11" id="KW-0472">Membrane</keyword>
<proteinExistence type="predicted"/>
<dbReference type="InterPro" id="IPR039421">
    <property type="entry name" value="Type_1_exporter"/>
</dbReference>
<dbReference type="PANTHER" id="PTHR43394">
    <property type="entry name" value="ATP-DEPENDENT PERMEASE MDL1, MITOCHONDRIAL"/>
    <property type="match status" value="1"/>
</dbReference>
<dbReference type="InterPro" id="IPR017871">
    <property type="entry name" value="ABC_transporter-like_CS"/>
</dbReference>
<evidence type="ECO:0000256" key="6">
    <source>
        <dbReference type="ARBA" id="ARBA00022840"/>
    </source>
</evidence>
<feature type="transmembrane region" description="Helical" evidence="11">
    <location>
        <begin position="171"/>
        <end position="194"/>
    </location>
</feature>
<gene>
    <name evidence="14" type="primary">msbA</name>
    <name evidence="14" type="ORF">OTERR_28810</name>
</gene>
<feature type="transmembrane region" description="Helical" evidence="11">
    <location>
        <begin position="77"/>
        <end position="97"/>
    </location>
</feature>
<evidence type="ECO:0000256" key="7">
    <source>
        <dbReference type="ARBA" id="ARBA00022967"/>
    </source>
</evidence>
<dbReference type="GO" id="GO:0034040">
    <property type="term" value="F:ATPase-coupled lipid transmembrane transporter activity"/>
    <property type="evidence" value="ECO:0007669"/>
    <property type="project" value="InterPro"/>
</dbReference>
<protein>
    <submittedName>
        <fullName evidence="14">Lipid A export ATP-binding/permease protein</fullName>
    </submittedName>
</protein>
<evidence type="ECO:0000256" key="5">
    <source>
        <dbReference type="ARBA" id="ARBA00022741"/>
    </source>
</evidence>
<evidence type="ECO:0000259" key="13">
    <source>
        <dbReference type="PROSITE" id="PS50929"/>
    </source>
</evidence>
<feature type="transmembrane region" description="Helical" evidence="11">
    <location>
        <begin position="289"/>
        <end position="308"/>
    </location>
</feature>
<dbReference type="AlphaFoldDB" id="A0A5C1EDZ6"/>
<dbReference type="GO" id="GO:0016887">
    <property type="term" value="F:ATP hydrolysis activity"/>
    <property type="evidence" value="ECO:0007669"/>
    <property type="project" value="InterPro"/>
</dbReference>
<comment type="subcellular location">
    <subcellularLocation>
        <location evidence="1">Cell membrane</location>
        <topology evidence="1">Multi-pass membrane protein</topology>
    </subcellularLocation>
</comment>
<name>A0A5C1EDZ6_9RHOO</name>
<dbReference type="SUPFAM" id="SSF90123">
    <property type="entry name" value="ABC transporter transmembrane region"/>
    <property type="match status" value="1"/>
</dbReference>
<dbReference type="Pfam" id="PF00664">
    <property type="entry name" value="ABC_membrane"/>
    <property type="match status" value="1"/>
</dbReference>
<keyword evidence="4 11" id="KW-0812">Transmembrane</keyword>
<dbReference type="InterPro" id="IPR036640">
    <property type="entry name" value="ABC1_TM_sf"/>
</dbReference>
<dbReference type="Proteomes" id="UP000323671">
    <property type="component" value="Chromosome"/>
</dbReference>
<dbReference type="NCBIfam" id="TIGR02203">
    <property type="entry name" value="MsbA_lipidA"/>
    <property type="match status" value="1"/>
</dbReference>
<sequence length="598" mass="64699">MAKKKQSPVHSLSESRALYLRLLSYVRPYWKVIALSLLATAITAATEPMFPALLKPLLDEGFAAAGNTRNGIFDDPVWIPLGIVGVFILRGIFNYFSSYGFAWVSQRVITDIREQMYARMVRLPASYFQNHASSVPMTKIAYDVGGVAGAATTVAVTVIKDSMTVIGLLGWLLWLNWQLTLVCFALIPVVAFVVKSFSGRLRQASRDSQKGMSHMLQILQESTLCNRVIKIFGGEAQEIARFSESNQAQRRYSMRASVAAAATTPITQLFAAVAVAVVVYVALQQSSSGTTTVGSFVSFITAMLMLLAPLKHLADVNAPLQRGLAAAESVFQLLDEELEEDSGTVNPDQVAGRIDFRHVSFRYPNAERDALADVSLSVAPGQTIALVGQSGGGKSTLATLVPRFYAPTSGQILLDGLDLQSYSLAGLRRHIGYVSQEVLLFNDTIAANIAYGAKRDASMDEIRAAARAANALEFIEAQPQGFDTLIGENGVRLSGGQRQRLAIARALLKNAPILILDEATSALDNESERAVQAALDTLMAGRTTLVIAHRLSTIEHADQIVVLNRGRVVEQGNHAELLAKEGAYAALYRNQLATGEPL</sequence>
<accession>A0A5C1EDZ6</accession>
<dbReference type="Gene3D" id="3.40.50.300">
    <property type="entry name" value="P-loop containing nucleotide triphosphate hydrolases"/>
    <property type="match status" value="1"/>
</dbReference>
<evidence type="ECO:0000313" key="14">
    <source>
        <dbReference type="EMBL" id="QEL66357.1"/>
    </source>
</evidence>
<keyword evidence="5" id="KW-0547">Nucleotide-binding</keyword>
<keyword evidence="2" id="KW-0813">Transport</keyword>
<dbReference type="CDD" id="cd18552">
    <property type="entry name" value="ABC_6TM_MsbA_like"/>
    <property type="match status" value="1"/>
</dbReference>
<dbReference type="GO" id="GO:0005524">
    <property type="term" value="F:ATP binding"/>
    <property type="evidence" value="ECO:0007669"/>
    <property type="project" value="UniProtKB-KW"/>
</dbReference>
<keyword evidence="7" id="KW-1278">Translocase</keyword>
<dbReference type="InterPro" id="IPR003593">
    <property type="entry name" value="AAA+_ATPase"/>
</dbReference>
<organism evidence="14 15">
    <name type="scientific">Oryzomicrobium terrae</name>
    <dbReference type="NCBI Taxonomy" id="1735038"/>
    <lineage>
        <taxon>Bacteria</taxon>
        <taxon>Pseudomonadati</taxon>
        <taxon>Pseudomonadota</taxon>
        <taxon>Betaproteobacteria</taxon>
        <taxon>Rhodocyclales</taxon>
        <taxon>Rhodocyclaceae</taxon>
        <taxon>Oryzomicrobium</taxon>
    </lineage>
</organism>
<dbReference type="KEGG" id="otr:OTERR_28810"/>
<dbReference type="PROSITE" id="PS00211">
    <property type="entry name" value="ABC_TRANSPORTER_1"/>
    <property type="match status" value="1"/>
</dbReference>
<dbReference type="PROSITE" id="PS50893">
    <property type="entry name" value="ABC_TRANSPORTER_2"/>
    <property type="match status" value="1"/>
</dbReference>
<dbReference type="Pfam" id="PF00005">
    <property type="entry name" value="ABC_tran"/>
    <property type="match status" value="1"/>
</dbReference>
<evidence type="ECO:0000259" key="12">
    <source>
        <dbReference type="PROSITE" id="PS50893"/>
    </source>
</evidence>
<keyword evidence="9" id="KW-0445">Lipid transport</keyword>
<dbReference type="PROSITE" id="PS50929">
    <property type="entry name" value="ABC_TM1F"/>
    <property type="match status" value="1"/>
</dbReference>
<dbReference type="PANTHER" id="PTHR43394:SF1">
    <property type="entry name" value="ATP-BINDING CASSETTE SUB-FAMILY B MEMBER 10, MITOCHONDRIAL"/>
    <property type="match status" value="1"/>
</dbReference>
<dbReference type="InterPro" id="IPR011527">
    <property type="entry name" value="ABC1_TM_dom"/>
</dbReference>